<gene>
    <name evidence="2" type="ORF">Hamer_G017089</name>
</gene>
<keyword evidence="3" id="KW-1185">Reference proteome</keyword>
<feature type="region of interest" description="Disordered" evidence="1">
    <location>
        <begin position="147"/>
        <end position="188"/>
    </location>
</feature>
<evidence type="ECO:0000256" key="1">
    <source>
        <dbReference type="SAM" id="MobiDB-lite"/>
    </source>
</evidence>
<evidence type="ECO:0000313" key="2">
    <source>
        <dbReference type="EMBL" id="KAG7167183.1"/>
    </source>
</evidence>
<feature type="compositionally biased region" description="Polar residues" evidence="1">
    <location>
        <begin position="165"/>
        <end position="188"/>
    </location>
</feature>
<sequence>MAGIMKTYWLTDCEGRPSVKGQVTLPQSIVAQDVADQRRGSNVSRNYSPITFEDVARRSLTNTPTPSLTPAAAALPPPPTNQIPPPTPTTNNQIPHPPPPTAAHQMQPPTANSHVALPIIDGLTKPSPTEEAQVQIPTAQELMERVRSTTHEKPPPTSLNHHHQQNFNHKPFVNNTSNPTQPQRQNTPLPDVLIDNHYTHNDTKTGLKLPHEVVKVVTPLNDRVVHVGGSVEMVDRGTSPECVHIIIIYLLLSPIHSSRYSRPVKVRYREKQCNTQGPPYTKADVIVDR</sequence>
<proteinExistence type="predicted"/>
<name>A0A8J5MX69_HOMAM</name>
<accession>A0A8J5MX69</accession>
<comment type="caution">
    <text evidence="2">The sequence shown here is derived from an EMBL/GenBank/DDBJ whole genome shotgun (WGS) entry which is preliminary data.</text>
</comment>
<dbReference type="AlphaFoldDB" id="A0A8J5MX69"/>
<organism evidence="2 3">
    <name type="scientific">Homarus americanus</name>
    <name type="common">American lobster</name>
    <dbReference type="NCBI Taxonomy" id="6706"/>
    <lineage>
        <taxon>Eukaryota</taxon>
        <taxon>Metazoa</taxon>
        <taxon>Ecdysozoa</taxon>
        <taxon>Arthropoda</taxon>
        <taxon>Crustacea</taxon>
        <taxon>Multicrustacea</taxon>
        <taxon>Malacostraca</taxon>
        <taxon>Eumalacostraca</taxon>
        <taxon>Eucarida</taxon>
        <taxon>Decapoda</taxon>
        <taxon>Pleocyemata</taxon>
        <taxon>Astacidea</taxon>
        <taxon>Nephropoidea</taxon>
        <taxon>Nephropidae</taxon>
        <taxon>Homarus</taxon>
    </lineage>
</organism>
<protein>
    <submittedName>
        <fullName evidence="2">Uncharacterized protein</fullName>
    </submittedName>
</protein>
<dbReference type="EMBL" id="JAHLQT010021820">
    <property type="protein sequence ID" value="KAG7167183.1"/>
    <property type="molecule type" value="Genomic_DNA"/>
</dbReference>
<reference evidence="2" key="1">
    <citation type="journal article" date="2021" name="Sci. Adv.">
        <title>The American lobster genome reveals insights on longevity, neural, and immune adaptations.</title>
        <authorList>
            <person name="Polinski J.M."/>
            <person name="Zimin A.V."/>
            <person name="Clark K.F."/>
            <person name="Kohn A.B."/>
            <person name="Sadowski N."/>
            <person name="Timp W."/>
            <person name="Ptitsyn A."/>
            <person name="Khanna P."/>
            <person name="Romanova D.Y."/>
            <person name="Williams P."/>
            <person name="Greenwood S.J."/>
            <person name="Moroz L.L."/>
            <person name="Walt D.R."/>
            <person name="Bodnar A.G."/>
        </authorList>
    </citation>
    <scope>NUCLEOTIDE SEQUENCE</scope>
    <source>
        <strain evidence="2">GMGI-L3</strain>
    </source>
</reference>
<feature type="region of interest" description="Disordered" evidence="1">
    <location>
        <begin position="57"/>
        <end position="108"/>
    </location>
</feature>
<feature type="compositionally biased region" description="Low complexity" evidence="1">
    <location>
        <begin position="59"/>
        <end position="74"/>
    </location>
</feature>
<dbReference type="Proteomes" id="UP000747542">
    <property type="component" value="Unassembled WGS sequence"/>
</dbReference>
<feature type="compositionally biased region" description="Pro residues" evidence="1">
    <location>
        <begin position="75"/>
        <end position="88"/>
    </location>
</feature>
<evidence type="ECO:0000313" key="3">
    <source>
        <dbReference type="Proteomes" id="UP000747542"/>
    </source>
</evidence>